<sequence length="204" mass="23645">MAYRDCAILHRDISEGNILLCRTMGSEQAERSGEDIQWGGLLIDWEYAQEKTAESASQKGQTGTYAFMSRRLLFGGDSTIQDMTDDLESFFWVILYICLRYLTTNLSEKELVPPWVFPPRLGRSRTPLREEARDTGRSARVRHHGRIRNRPVKWNRQPAVKSWIMNMIIPHLERLTSAQIALLRIPPPKYPLDIIFNTPSSRRN</sequence>
<dbReference type="PANTHER" id="PTHR38248:SF2">
    <property type="entry name" value="FUNK1 11"/>
    <property type="match status" value="1"/>
</dbReference>
<dbReference type="SUPFAM" id="SSF56112">
    <property type="entry name" value="Protein kinase-like (PK-like)"/>
    <property type="match status" value="1"/>
</dbReference>
<accession>A0A5C3QPK4</accession>
<gene>
    <name evidence="2" type="ORF">BDV98DRAFT_504029</name>
</gene>
<proteinExistence type="predicted"/>
<name>A0A5C3QPK4_9AGAR</name>
<evidence type="ECO:0000259" key="1">
    <source>
        <dbReference type="Pfam" id="PF17667"/>
    </source>
</evidence>
<evidence type="ECO:0000313" key="2">
    <source>
        <dbReference type="EMBL" id="TFL03507.1"/>
    </source>
</evidence>
<dbReference type="Pfam" id="PF17667">
    <property type="entry name" value="Pkinase_fungal"/>
    <property type="match status" value="1"/>
</dbReference>
<dbReference type="InterPro" id="IPR040976">
    <property type="entry name" value="Pkinase_fungal"/>
</dbReference>
<dbReference type="AlphaFoldDB" id="A0A5C3QPK4"/>
<dbReference type="PANTHER" id="PTHR38248">
    <property type="entry name" value="FUNK1 6"/>
    <property type="match status" value="1"/>
</dbReference>
<feature type="domain" description="Fungal-type protein kinase" evidence="1">
    <location>
        <begin position="3"/>
        <end position="98"/>
    </location>
</feature>
<dbReference type="EMBL" id="ML178820">
    <property type="protein sequence ID" value="TFL03507.1"/>
    <property type="molecule type" value="Genomic_DNA"/>
</dbReference>
<evidence type="ECO:0000313" key="3">
    <source>
        <dbReference type="Proteomes" id="UP000305067"/>
    </source>
</evidence>
<organism evidence="2 3">
    <name type="scientific">Pterulicium gracile</name>
    <dbReference type="NCBI Taxonomy" id="1884261"/>
    <lineage>
        <taxon>Eukaryota</taxon>
        <taxon>Fungi</taxon>
        <taxon>Dikarya</taxon>
        <taxon>Basidiomycota</taxon>
        <taxon>Agaricomycotina</taxon>
        <taxon>Agaricomycetes</taxon>
        <taxon>Agaricomycetidae</taxon>
        <taxon>Agaricales</taxon>
        <taxon>Pleurotineae</taxon>
        <taxon>Pterulaceae</taxon>
        <taxon>Pterulicium</taxon>
    </lineage>
</organism>
<protein>
    <recommendedName>
        <fullName evidence="1">Fungal-type protein kinase domain-containing protein</fullName>
    </recommendedName>
</protein>
<dbReference type="Gene3D" id="1.10.510.10">
    <property type="entry name" value="Transferase(Phosphotransferase) domain 1"/>
    <property type="match status" value="1"/>
</dbReference>
<dbReference type="InterPro" id="IPR011009">
    <property type="entry name" value="Kinase-like_dom_sf"/>
</dbReference>
<dbReference type="Proteomes" id="UP000305067">
    <property type="component" value="Unassembled WGS sequence"/>
</dbReference>
<reference evidence="2 3" key="1">
    <citation type="journal article" date="2019" name="Nat. Ecol. Evol.">
        <title>Megaphylogeny resolves global patterns of mushroom evolution.</title>
        <authorList>
            <person name="Varga T."/>
            <person name="Krizsan K."/>
            <person name="Foldi C."/>
            <person name="Dima B."/>
            <person name="Sanchez-Garcia M."/>
            <person name="Sanchez-Ramirez S."/>
            <person name="Szollosi G.J."/>
            <person name="Szarkandi J.G."/>
            <person name="Papp V."/>
            <person name="Albert L."/>
            <person name="Andreopoulos W."/>
            <person name="Angelini C."/>
            <person name="Antonin V."/>
            <person name="Barry K.W."/>
            <person name="Bougher N.L."/>
            <person name="Buchanan P."/>
            <person name="Buyck B."/>
            <person name="Bense V."/>
            <person name="Catcheside P."/>
            <person name="Chovatia M."/>
            <person name="Cooper J."/>
            <person name="Damon W."/>
            <person name="Desjardin D."/>
            <person name="Finy P."/>
            <person name="Geml J."/>
            <person name="Haridas S."/>
            <person name="Hughes K."/>
            <person name="Justo A."/>
            <person name="Karasinski D."/>
            <person name="Kautmanova I."/>
            <person name="Kiss B."/>
            <person name="Kocsube S."/>
            <person name="Kotiranta H."/>
            <person name="LaButti K.M."/>
            <person name="Lechner B.E."/>
            <person name="Liimatainen K."/>
            <person name="Lipzen A."/>
            <person name="Lukacs Z."/>
            <person name="Mihaltcheva S."/>
            <person name="Morgado L.N."/>
            <person name="Niskanen T."/>
            <person name="Noordeloos M.E."/>
            <person name="Ohm R.A."/>
            <person name="Ortiz-Santana B."/>
            <person name="Ovrebo C."/>
            <person name="Racz N."/>
            <person name="Riley R."/>
            <person name="Savchenko A."/>
            <person name="Shiryaev A."/>
            <person name="Soop K."/>
            <person name="Spirin V."/>
            <person name="Szebenyi C."/>
            <person name="Tomsovsky M."/>
            <person name="Tulloss R.E."/>
            <person name="Uehling J."/>
            <person name="Grigoriev I.V."/>
            <person name="Vagvolgyi C."/>
            <person name="Papp T."/>
            <person name="Martin F.M."/>
            <person name="Miettinen O."/>
            <person name="Hibbett D.S."/>
            <person name="Nagy L.G."/>
        </authorList>
    </citation>
    <scope>NUCLEOTIDE SEQUENCE [LARGE SCALE GENOMIC DNA]</scope>
    <source>
        <strain evidence="2 3">CBS 309.79</strain>
    </source>
</reference>
<dbReference type="OrthoDB" id="5569250at2759"/>
<keyword evidence="3" id="KW-1185">Reference proteome</keyword>